<dbReference type="EMBL" id="CAKOGL010000020">
    <property type="protein sequence ID" value="CAH2098692.1"/>
    <property type="molecule type" value="Genomic_DNA"/>
</dbReference>
<sequence length="1343" mass="150635">MPIGKIEPFSVESQNWDSYVRRLKQFITLNSIDDGLKVATLLTLVGGECYNLLCDLCSPDHPEDKEFDELVELLKHHLEPEKSEIAERHIFRQRTQLQGESIRLYLQGLKHLAKTCNFGSNLEENLRDQFVSGLYSEEMRSRIFAEKNIDYKRAVELASALEAAERHASTAGAPVGGDGAGADALHRVSGSGPAARARASGAGRSGGAGGAAASSGGGERAADGRVPCARCGRATHTPSKCRYKNFTCDLCGIKGHLKVMCLNKSNHGGPIGKTKSKGQYFINNSSDSEGDHDYFYNLVTGGEGDRPYYATLFVNCVKCKFEIDTGSRISAISKTFYDKYFNHIVMHNKNLILKSYTGDTIDTLGYIDVDVRFGQHSAKLKLYVVENGGPPLMGRTWIKELKLSIVECHKITERDSIASRLKREYPEVFAEGLGTFKSCIRLHLNDKKPVFVKARPLPLALRERVATELERLQREGVIYKVDRSDYGTPIVPVIKSNGDIRICGDYKITLNPILKDFHYPLPRIEEIFSILAGGEQYTKLDLSNAFQQCLLHEESQAMTAITTHVGTFVYRRVPFGIKCIPENFQKIMEETLNGLPSTAVFADDICITGKDSDTHLKNLRAVLQRLKDNGLRINFDKCQFFKDSVTYLGYKINKDGLHTDTMKIKAIVDAPQPTNITQLRSFIGLVNFYSKFVYNISEILKPLYDLLKKDVKWVWTHKCDKAFFKIKELLSSAPVLAHYDPELPLILAVDSSAYGLGAVLMQRSADGHERPVSCASRTLNAAERNYSQLDKEALAIVFGVTKHHQYLYGRRFVLRSDHKPLSYIFGKNKGIPTTAASRLQRYAMTLAAYDFTVEFVRSAENCQADALSRLPLLRSSDGRGTKEYEAATYLNFVQDGFPLSFKDIKTETAKDPILSKIYGYVLYGWPPAVDKEYIAYFRRKENICIDQGCLLWGYKIIIPGTLQNAILKEIHDGHPGIVKMKQIARNYVWWATIDADIERAVRDCSACLAVRPAPPPAPLHSWPWPVEPWSRLHLDYLGPFNNKYYLVIIDAHSKWIEAEKVSSTSAANLISILRKIFARFGLPKRIISDNGPPFTSAEVAMYFQRNGIGHTLTAPYHPASNGAAENAVRSVKRALKKASLENEDEDTALSRFLFSYRNTEHSTTGREPSVALLGRRLRGRLDLLRPDTDERVRDRQLASELRRDAPLRVVAPGDSVLIRDYSRRNRKWAEGVVLDRSSPVSYSVKTSDGQIHKRHMDQMLCDKNRKSRFSLTKIEACDRPRLSVEAEGGSEARNPGGEDELSTRSSPEKSSSSPTDHTSPVAPVGRVRRQAAIQCLQKIRKNV</sequence>
<evidence type="ECO:0000313" key="11">
    <source>
        <dbReference type="Proteomes" id="UP001153954"/>
    </source>
</evidence>
<dbReference type="Gene3D" id="3.10.20.370">
    <property type="match status" value="1"/>
</dbReference>
<dbReference type="Gene3D" id="1.10.340.70">
    <property type="match status" value="1"/>
</dbReference>
<dbReference type="GO" id="GO:0004519">
    <property type="term" value="F:endonuclease activity"/>
    <property type="evidence" value="ECO:0007669"/>
    <property type="project" value="UniProtKB-KW"/>
</dbReference>
<evidence type="ECO:0000313" key="10">
    <source>
        <dbReference type="EMBL" id="CAH2098692.1"/>
    </source>
</evidence>
<dbReference type="GO" id="GO:0042575">
    <property type="term" value="C:DNA polymerase complex"/>
    <property type="evidence" value="ECO:0007669"/>
    <property type="project" value="UniProtKB-ARBA"/>
</dbReference>
<evidence type="ECO:0000256" key="1">
    <source>
        <dbReference type="ARBA" id="ARBA00012493"/>
    </source>
</evidence>
<dbReference type="Pfam" id="PF17921">
    <property type="entry name" value="Integrase_H2C2"/>
    <property type="match status" value="1"/>
</dbReference>
<keyword evidence="7" id="KW-0511">Multifunctional enzyme</keyword>
<dbReference type="FunFam" id="3.30.70.270:FF:000020">
    <property type="entry name" value="Transposon Tf2-6 polyprotein-like Protein"/>
    <property type="match status" value="1"/>
</dbReference>
<keyword evidence="2" id="KW-0808">Transferase</keyword>
<feature type="domain" description="Integrase catalytic" evidence="9">
    <location>
        <begin position="1024"/>
        <end position="1176"/>
    </location>
</feature>
<evidence type="ECO:0000256" key="6">
    <source>
        <dbReference type="ARBA" id="ARBA00022918"/>
    </source>
</evidence>
<dbReference type="InterPro" id="IPR050951">
    <property type="entry name" value="Retrovirus_Pol_polyprotein"/>
</dbReference>
<dbReference type="Gene3D" id="2.40.70.10">
    <property type="entry name" value="Acid Proteases"/>
    <property type="match status" value="1"/>
</dbReference>
<feature type="compositionally biased region" description="Low complexity" evidence="8">
    <location>
        <begin position="189"/>
        <end position="202"/>
    </location>
</feature>
<dbReference type="InterPro" id="IPR000477">
    <property type="entry name" value="RT_dom"/>
</dbReference>
<feature type="compositionally biased region" description="Gly residues" evidence="8">
    <location>
        <begin position="203"/>
        <end position="219"/>
    </location>
</feature>
<dbReference type="EC" id="2.7.7.49" evidence="1"/>
<evidence type="ECO:0000256" key="8">
    <source>
        <dbReference type="SAM" id="MobiDB-lite"/>
    </source>
</evidence>
<evidence type="ECO:0000259" key="9">
    <source>
        <dbReference type="PROSITE" id="PS50994"/>
    </source>
</evidence>
<dbReference type="GO" id="GO:0015074">
    <property type="term" value="P:DNA integration"/>
    <property type="evidence" value="ECO:0007669"/>
    <property type="project" value="InterPro"/>
</dbReference>
<dbReference type="PANTHER" id="PTHR37984:SF5">
    <property type="entry name" value="PROTEIN NYNRIN-LIKE"/>
    <property type="match status" value="1"/>
</dbReference>
<evidence type="ECO:0000256" key="3">
    <source>
        <dbReference type="ARBA" id="ARBA00022695"/>
    </source>
</evidence>
<protein>
    <recommendedName>
        <fullName evidence="1">RNA-directed DNA polymerase</fullName>
        <ecNumber evidence="1">2.7.7.49</ecNumber>
    </recommendedName>
</protein>
<dbReference type="Pfam" id="PF00665">
    <property type="entry name" value="rve"/>
    <property type="match status" value="1"/>
</dbReference>
<dbReference type="InterPro" id="IPR043128">
    <property type="entry name" value="Rev_trsase/Diguanyl_cyclase"/>
</dbReference>
<feature type="compositionally biased region" description="Low complexity" evidence="8">
    <location>
        <begin position="1303"/>
        <end position="1313"/>
    </location>
</feature>
<dbReference type="PROSITE" id="PS50994">
    <property type="entry name" value="INTEGRASE"/>
    <property type="match status" value="1"/>
</dbReference>
<comment type="caution">
    <text evidence="10">The sequence shown here is derived from an EMBL/GenBank/DDBJ whole genome shotgun (WGS) entry which is preliminary data.</text>
</comment>
<dbReference type="InterPro" id="IPR043502">
    <property type="entry name" value="DNA/RNA_pol_sf"/>
</dbReference>
<evidence type="ECO:0000256" key="5">
    <source>
        <dbReference type="ARBA" id="ARBA00022759"/>
    </source>
</evidence>
<feature type="region of interest" description="Disordered" evidence="8">
    <location>
        <begin position="1282"/>
        <end position="1329"/>
    </location>
</feature>
<dbReference type="SUPFAM" id="SSF53098">
    <property type="entry name" value="Ribonuclease H-like"/>
    <property type="match status" value="1"/>
</dbReference>
<keyword evidence="11" id="KW-1185">Reference proteome</keyword>
<dbReference type="Gene3D" id="3.10.10.10">
    <property type="entry name" value="HIV Type 1 Reverse Transcriptase, subunit A, domain 1"/>
    <property type="match status" value="1"/>
</dbReference>
<dbReference type="Gene3D" id="3.30.420.10">
    <property type="entry name" value="Ribonuclease H-like superfamily/Ribonuclease H"/>
    <property type="match status" value="1"/>
</dbReference>
<dbReference type="PANTHER" id="PTHR37984">
    <property type="entry name" value="PROTEIN CBG26694"/>
    <property type="match status" value="1"/>
</dbReference>
<evidence type="ECO:0000256" key="4">
    <source>
        <dbReference type="ARBA" id="ARBA00022722"/>
    </source>
</evidence>
<dbReference type="InterPro" id="IPR001584">
    <property type="entry name" value="Integrase_cat-core"/>
</dbReference>
<feature type="region of interest" description="Disordered" evidence="8">
    <location>
        <begin position="170"/>
        <end position="224"/>
    </location>
</feature>
<dbReference type="FunFam" id="3.30.420.10:FF:000063">
    <property type="entry name" value="Retrovirus-related Pol polyprotein from transposon 297-like Protein"/>
    <property type="match status" value="1"/>
</dbReference>
<proteinExistence type="predicted"/>
<dbReference type="SUPFAM" id="SSF50630">
    <property type="entry name" value="Acid proteases"/>
    <property type="match status" value="1"/>
</dbReference>
<evidence type="ECO:0000256" key="7">
    <source>
        <dbReference type="ARBA" id="ARBA00023268"/>
    </source>
</evidence>
<dbReference type="SUPFAM" id="SSF56672">
    <property type="entry name" value="DNA/RNA polymerases"/>
    <property type="match status" value="1"/>
</dbReference>
<accession>A0AAU9ULF8</accession>
<keyword evidence="3" id="KW-0548">Nucleotidyltransferase</keyword>
<gene>
    <name evidence="10" type="ORF">EEDITHA_LOCUS13786</name>
</gene>
<dbReference type="CDD" id="cd09274">
    <property type="entry name" value="RNase_HI_RT_Ty3"/>
    <property type="match status" value="1"/>
</dbReference>
<dbReference type="GO" id="GO:0003964">
    <property type="term" value="F:RNA-directed DNA polymerase activity"/>
    <property type="evidence" value="ECO:0007669"/>
    <property type="project" value="UniProtKB-KW"/>
</dbReference>
<keyword evidence="5" id="KW-0255">Endonuclease</keyword>
<dbReference type="FunFam" id="3.10.20.370:FF:000001">
    <property type="entry name" value="Retrovirus-related Pol polyprotein from transposon 17.6-like protein"/>
    <property type="match status" value="1"/>
</dbReference>
<name>A0AAU9ULF8_EUPED</name>
<dbReference type="Pfam" id="PF17919">
    <property type="entry name" value="RT_RNaseH_2"/>
    <property type="match status" value="1"/>
</dbReference>
<organism evidence="10 11">
    <name type="scientific">Euphydryas editha</name>
    <name type="common">Edith's checkerspot</name>
    <dbReference type="NCBI Taxonomy" id="104508"/>
    <lineage>
        <taxon>Eukaryota</taxon>
        <taxon>Metazoa</taxon>
        <taxon>Ecdysozoa</taxon>
        <taxon>Arthropoda</taxon>
        <taxon>Hexapoda</taxon>
        <taxon>Insecta</taxon>
        <taxon>Pterygota</taxon>
        <taxon>Neoptera</taxon>
        <taxon>Endopterygota</taxon>
        <taxon>Lepidoptera</taxon>
        <taxon>Glossata</taxon>
        <taxon>Ditrysia</taxon>
        <taxon>Papilionoidea</taxon>
        <taxon>Nymphalidae</taxon>
        <taxon>Nymphalinae</taxon>
        <taxon>Euphydryas</taxon>
    </lineage>
</organism>
<dbReference type="Gene3D" id="3.30.70.270">
    <property type="match status" value="2"/>
</dbReference>
<keyword evidence="4" id="KW-0540">Nuclease</keyword>
<dbReference type="Proteomes" id="UP001153954">
    <property type="component" value="Unassembled WGS sequence"/>
</dbReference>
<dbReference type="CDD" id="cd01647">
    <property type="entry name" value="RT_LTR"/>
    <property type="match status" value="1"/>
</dbReference>
<dbReference type="InterPro" id="IPR021109">
    <property type="entry name" value="Peptidase_aspartic_dom_sf"/>
</dbReference>
<keyword evidence="6" id="KW-0695">RNA-directed DNA polymerase</keyword>
<dbReference type="FunFam" id="1.10.340.70:FF:000003">
    <property type="entry name" value="Protein CBG25708"/>
    <property type="match status" value="1"/>
</dbReference>
<dbReference type="InterPro" id="IPR036397">
    <property type="entry name" value="RNaseH_sf"/>
</dbReference>
<keyword evidence="5" id="KW-0378">Hydrolase</keyword>
<reference evidence="10" key="1">
    <citation type="submission" date="2022-03" db="EMBL/GenBank/DDBJ databases">
        <authorList>
            <person name="Tunstrom K."/>
        </authorList>
    </citation>
    <scope>NUCLEOTIDE SEQUENCE</scope>
</reference>
<evidence type="ECO:0000256" key="2">
    <source>
        <dbReference type="ARBA" id="ARBA00022679"/>
    </source>
</evidence>
<dbReference type="InterPro" id="IPR041577">
    <property type="entry name" value="RT_RNaseH_2"/>
</dbReference>
<dbReference type="GO" id="GO:0003676">
    <property type="term" value="F:nucleic acid binding"/>
    <property type="evidence" value="ECO:0007669"/>
    <property type="project" value="InterPro"/>
</dbReference>
<dbReference type="Pfam" id="PF00078">
    <property type="entry name" value="RVT_1"/>
    <property type="match status" value="1"/>
</dbReference>
<dbReference type="InterPro" id="IPR041588">
    <property type="entry name" value="Integrase_H2C2"/>
</dbReference>
<dbReference type="InterPro" id="IPR012337">
    <property type="entry name" value="RNaseH-like_sf"/>
</dbReference>